<accession>A0AAN7ZGG1</accession>
<keyword evidence="7" id="KW-1185">Reference proteome</keyword>
<dbReference type="PANTHER" id="PTHR13364">
    <property type="entry name" value="DEFECTIVE SPERMATOGENESIS PROTEIN 39"/>
    <property type="match status" value="1"/>
</dbReference>
<dbReference type="Proteomes" id="UP001329430">
    <property type="component" value="Chromosome 9"/>
</dbReference>
<evidence type="ECO:0000256" key="4">
    <source>
        <dbReference type="ARBA" id="ARBA00022753"/>
    </source>
</evidence>
<reference evidence="6 7" key="1">
    <citation type="journal article" date="2024" name="Insects">
        <title>An Improved Chromosome-Level Genome Assembly of the Firefly Pyrocoelia pectoralis.</title>
        <authorList>
            <person name="Fu X."/>
            <person name="Meyer-Rochow V.B."/>
            <person name="Ballantyne L."/>
            <person name="Zhu X."/>
        </authorList>
    </citation>
    <scope>NUCLEOTIDE SEQUENCE [LARGE SCALE GENOMIC DNA]</scope>
    <source>
        <strain evidence="6">XCY_ONT2</strain>
    </source>
</reference>
<dbReference type="GO" id="GO:0005770">
    <property type="term" value="C:late endosome"/>
    <property type="evidence" value="ECO:0007669"/>
    <property type="project" value="UniProtKB-SubCell"/>
</dbReference>
<comment type="subcellular location">
    <subcellularLocation>
        <location evidence="2">Cytoplasmic vesicle</location>
    </subcellularLocation>
    <subcellularLocation>
        <location evidence="1">Early endosome</location>
    </subcellularLocation>
    <subcellularLocation>
        <location evidence="3">Late endosome</location>
    </subcellularLocation>
</comment>
<dbReference type="GO" id="GO:0005769">
    <property type="term" value="C:early endosome"/>
    <property type="evidence" value="ECO:0007669"/>
    <property type="project" value="UniProtKB-SubCell"/>
</dbReference>
<dbReference type="InterPro" id="IPR040057">
    <property type="entry name" value="Spe-39"/>
</dbReference>
<organism evidence="6 7">
    <name type="scientific">Pyrocoelia pectoralis</name>
    <dbReference type="NCBI Taxonomy" id="417401"/>
    <lineage>
        <taxon>Eukaryota</taxon>
        <taxon>Metazoa</taxon>
        <taxon>Ecdysozoa</taxon>
        <taxon>Arthropoda</taxon>
        <taxon>Hexapoda</taxon>
        <taxon>Insecta</taxon>
        <taxon>Pterygota</taxon>
        <taxon>Neoptera</taxon>
        <taxon>Endopterygota</taxon>
        <taxon>Coleoptera</taxon>
        <taxon>Polyphaga</taxon>
        <taxon>Elateriformia</taxon>
        <taxon>Elateroidea</taxon>
        <taxon>Lampyridae</taxon>
        <taxon>Lampyrinae</taxon>
        <taxon>Pyrocoelia</taxon>
    </lineage>
</organism>
<evidence type="ECO:0000256" key="3">
    <source>
        <dbReference type="ARBA" id="ARBA00004603"/>
    </source>
</evidence>
<keyword evidence="5" id="KW-0968">Cytoplasmic vesicle</keyword>
<sequence length="405" mass="47163">MAWKSSEEFWNTTSSTSFNFDDDFEPSSSSNYIGDLKANYNSSSIVNYNFEGTGAQTLLPIESLLTKRNLDAVLDDVRITYQTPTPSAQETIIKMFLGMPYSLSVYRSLSQKLELLDEAIASDDGNIILAVLLFLKKTLELPELYNHLSKRKVAFRHYCNYLMEALLVQELSNLLLCGLNVMVYVYYTGLEKEMSKDKVHLKLLRYFLDYTAMMSNEKRTMFTDYKNFTAWQIENKVSSDTITEELAALCKSQWENSSDGNSCGKQITEFRALHNLNDFQYEWVIINALCAFKMWKRLKYLFIKPNWLTKRNIIKSVINPQLFITVLHKHNAPISVLEEFLSCIVDTDVSLFLAKKLLCHAFVINFYASQRDRMAIHMYKSEIPRESEYYNYAERILVSDKRWKN</sequence>
<keyword evidence="4" id="KW-0967">Endosome</keyword>
<protein>
    <submittedName>
        <fullName evidence="6">Uncharacterized protein</fullName>
    </submittedName>
</protein>
<evidence type="ECO:0000313" key="6">
    <source>
        <dbReference type="EMBL" id="KAK5639576.1"/>
    </source>
</evidence>
<dbReference type="GO" id="GO:0006886">
    <property type="term" value="P:intracellular protein transport"/>
    <property type="evidence" value="ECO:0007669"/>
    <property type="project" value="TreeGrafter"/>
</dbReference>
<evidence type="ECO:0000256" key="1">
    <source>
        <dbReference type="ARBA" id="ARBA00004412"/>
    </source>
</evidence>
<evidence type="ECO:0000256" key="5">
    <source>
        <dbReference type="ARBA" id="ARBA00023329"/>
    </source>
</evidence>
<evidence type="ECO:0000313" key="7">
    <source>
        <dbReference type="Proteomes" id="UP001329430"/>
    </source>
</evidence>
<dbReference type="AlphaFoldDB" id="A0AAN7ZGG1"/>
<evidence type="ECO:0000256" key="2">
    <source>
        <dbReference type="ARBA" id="ARBA00004541"/>
    </source>
</evidence>
<dbReference type="EMBL" id="JAVRBK010000009">
    <property type="protein sequence ID" value="KAK5639576.1"/>
    <property type="molecule type" value="Genomic_DNA"/>
</dbReference>
<dbReference type="PANTHER" id="PTHR13364:SF6">
    <property type="entry name" value="SPERMATOGENESIS-DEFECTIVE PROTEIN 39 HOMOLOG"/>
    <property type="match status" value="1"/>
</dbReference>
<comment type="caution">
    <text evidence="6">The sequence shown here is derived from an EMBL/GenBank/DDBJ whole genome shotgun (WGS) entry which is preliminary data.</text>
</comment>
<gene>
    <name evidence="6" type="ORF">RI129_012068</name>
</gene>
<name>A0AAN7ZGG1_9COLE</name>
<proteinExistence type="predicted"/>
<dbReference type="GO" id="GO:0007034">
    <property type="term" value="P:vacuolar transport"/>
    <property type="evidence" value="ECO:0007669"/>
    <property type="project" value="TreeGrafter"/>
</dbReference>